<dbReference type="GO" id="GO:0005524">
    <property type="term" value="F:ATP binding"/>
    <property type="evidence" value="ECO:0007669"/>
    <property type="project" value="UniProtKB-KW"/>
</dbReference>
<feature type="domain" description="Histidine kinase" evidence="10">
    <location>
        <begin position="523"/>
        <end position="738"/>
    </location>
</feature>
<dbReference type="SUPFAM" id="SSF55874">
    <property type="entry name" value="ATPase domain of HSP90 chaperone/DNA topoisomerase II/histidine kinase"/>
    <property type="match status" value="1"/>
</dbReference>
<dbReference type="InterPro" id="IPR036890">
    <property type="entry name" value="HATPase_C_sf"/>
</dbReference>
<evidence type="ECO:0000256" key="4">
    <source>
        <dbReference type="ARBA" id="ARBA00022679"/>
    </source>
</evidence>
<feature type="transmembrane region" description="Helical" evidence="9">
    <location>
        <begin position="237"/>
        <end position="258"/>
    </location>
</feature>
<gene>
    <name evidence="13" type="ORF">E5K04_16260</name>
</gene>
<keyword evidence="3" id="KW-0597">Phosphoprotein</keyword>
<accession>A0A4T0UJE2</accession>
<dbReference type="InterPro" id="IPR013656">
    <property type="entry name" value="PAS_4"/>
</dbReference>
<dbReference type="PROSITE" id="PS50112">
    <property type="entry name" value="PAS"/>
    <property type="match status" value="1"/>
</dbReference>
<reference evidence="13 14" key="1">
    <citation type="submission" date="2019-04" db="EMBL/GenBank/DDBJ databases">
        <title>Crenobacter sp. nov.</title>
        <authorList>
            <person name="Shi S."/>
        </authorList>
    </citation>
    <scope>NUCLEOTIDE SEQUENCE [LARGE SCALE GENOMIC DNA]</scope>
    <source>
        <strain evidence="13 14">GY 70310</strain>
    </source>
</reference>
<dbReference type="Gene3D" id="3.30.450.20">
    <property type="entry name" value="PAS domain"/>
    <property type="match status" value="1"/>
</dbReference>
<evidence type="ECO:0000313" key="14">
    <source>
        <dbReference type="Proteomes" id="UP000308891"/>
    </source>
</evidence>
<dbReference type="Gene3D" id="3.30.565.10">
    <property type="entry name" value="Histidine kinase-like ATPase, C-terminal domain"/>
    <property type="match status" value="1"/>
</dbReference>
<dbReference type="CDD" id="cd00082">
    <property type="entry name" value="HisKA"/>
    <property type="match status" value="1"/>
</dbReference>
<dbReference type="Proteomes" id="UP000308891">
    <property type="component" value="Unassembled WGS sequence"/>
</dbReference>
<dbReference type="PROSITE" id="PS50113">
    <property type="entry name" value="PAC"/>
    <property type="match status" value="1"/>
</dbReference>
<feature type="domain" description="PAS" evidence="11">
    <location>
        <begin position="276"/>
        <end position="322"/>
    </location>
</feature>
<feature type="transmembrane region" description="Helical" evidence="9">
    <location>
        <begin position="15"/>
        <end position="39"/>
    </location>
</feature>
<evidence type="ECO:0000256" key="6">
    <source>
        <dbReference type="ARBA" id="ARBA00022777"/>
    </source>
</evidence>
<dbReference type="InterPro" id="IPR036097">
    <property type="entry name" value="HisK_dim/P_sf"/>
</dbReference>
<dbReference type="AlphaFoldDB" id="A0A4T0UJE2"/>
<evidence type="ECO:0000256" key="9">
    <source>
        <dbReference type="SAM" id="Phobius"/>
    </source>
</evidence>
<dbReference type="SMART" id="SM00388">
    <property type="entry name" value="HisKA"/>
    <property type="match status" value="1"/>
</dbReference>
<keyword evidence="6" id="KW-0418">Kinase</keyword>
<dbReference type="PANTHER" id="PTHR43065">
    <property type="entry name" value="SENSOR HISTIDINE KINASE"/>
    <property type="match status" value="1"/>
</dbReference>
<dbReference type="Gene3D" id="1.10.287.130">
    <property type="match status" value="1"/>
</dbReference>
<keyword evidence="8" id="KW-0902">Two-component regulatory system</keyword>
<dbReference type="NCBIfam" id="TIGR00229">
    <property type="entry name" value="sensory_box"/>
    <property type="match status" value="1"/>
</dbReference>
<dbReference type="InterPro" id="IPR000014">
    <property type="entry name" value="PAS"/>
</dbReference>
<organism evidence="13 14">
    <name type="scientific">Crenobacter intestini</name>
    <dbReference type="NCBI Taxonomy" id="2563443"/>
    <lineage>
        <taxon>Bacteria</taxon>
        <taxon>Pseudomonadati</taxon>
        <taxon>Pseudomonadota</taxon>
        <taxon>Betaproteobacteria</taxon>
        <taxon>Neisseriales</taxon>
        <taxon>Neisseriaceae</taxon>
        <taxon>Crenobacter</taxon>
    </lineage>
</organism>
<evidence type="ECO:0000256" key="5">
    <source>
        <dbReference type="ARBA" id="ARBA00022741"/>
    </source>
</evidence>
<evidence type="ECO:0000259" key="11">
    <source>
        <dbReference type="PROSITE" id="PS50112"/>
    </source>
</evidence>
<dbReference type="Pfam" id="PF02518">
    <property type="entry name" value="HATPase_c"/>
    <property type="match status" value="1"/>
</dbReference>
<dbReference type="InterPro" id="IPR005467">
    <property type="entry name" value="His_kinase_dom"/>
</dbReference>
<dbReference type="InterPro" id="IPR000700">
    <property type="entry name" value="PAS-assoc_C"/>
</dbReference>
<sequence length="743" mass="80955">MNLPSTKSRPRSPRLLWSFAGLTMAALVLCVAVITVMIVRDWRDEQDSVLIQDLLWLEQSIRVSLDSEREWATNLADTLADVEQPATHLKAATGLFLREHPGVVEITLLSPERVRAAVPGVGPGDAVWRVQRLRHAVYGQPYIGADGRYRFDLVVPQAGKGGALRLSYQLDRLLQSQVPWWMASRYHLSVVDVGGRVLASKFTQAEPADTFSHQLSFDPPGFGLSLRAVAYRQGMGVAMPVLLAVIALLTLGLGGAFWRIRRHTGERLRAERALSAEVSLRQAMEDGMKNGLLVCDLAGVVVYVNRAFCQMVGQDAAALVGQATPYPFVEAGGVLDWAAISADALPEHGLELTLRAQSGAQVEVRVYITPLGDGQGGQRGWIASMYDITELKRQRLAVAASRARFLAVLNGLETGVCVTADALDAVLYENPAFGRLWPAHAPLPGLPPAEGEEGVPFDHGPDGSGRVVELRHNRIEWSDGERAWLTLLLDVSEARQREERERTLEQRFQDTTRLVAMGEMASSLAHELGQPLTAITTYAGGLKRRLGRVESLPDGVLPALQGLSEQAQRAAQIVASIRAFVKKHSPQVEPVDPLPLMQRALSLVQPLADKHGVPLRLVQRGRACRLQADPVLIEQVVLNLVKNAIEAQVDAGVTRPRVDVRSEAGAESWRVEVVDNGPGLSDSARANLFTPFYSSKADGMGIGLNICRSIVEFHRGEFGVTRTLSGGCVFWFTLPLDAEGVPA</sequence>
<feature type="domain" description="PAC" evidence="12">
    <location>
        <begin position="348"/>
        <end position="400"/>
    </location>
</feature>
<protein>
    <recommendedName>
        <fullName evidence="2">histidine kinase</fullName>
        <ecNumber evidence="2">2.7.13.3</ecNumber>
    </recommendedName>
</protein>
<dbReference type="InterPro" id="IPR035965">
    <property type="entry name" value="PAS-like_dom_sf"/>
</dbReference>
<dbReference type="GO" id="GO:0000155">
    <property type="term" value="F:phosphorelay sensor kinase activity"/>
    <property type="evidence" value="ECO:0007669"/>
    <property type="project" value="InterPro"/>
</dbReference>
<keyword evidence="9" id="KW-0472">Membrane</keyword>
<dbReference type="SMART" id="SM00091">
    <property type="entry name" value="PAS"/>
    <property type="match status" value="1"/>
</dbReference>
<comment type="caution">
    <text evidence="13">The sequence shown here is derived from an EMBL/GenBank/DDBJ whole genome shotgun (WGS) entry which is preliminary data.</text>
</comment>
<comment type="catalytic activity">
    <reaction evidence="1">
        <text>ATP + protein L-histidine = ADP + protein N-phospho-L-histidine.</text>
        <dbReference type="EC" id="2.7.13.3"/>
    </reaction>
</comment>
<dbReference type="SMART" id="SM00387">
    <property type="entry name" value="HATPase_c"/>
    <property type="match status" value="1"/>
</dbReference>
<dbReference type="InterPro" id="IPR003661">
    <property type="entry name" value="HisK_dim/P_dom"/>
</dbReference>
<dbReference type="OrthoDB" id="1931120at2"/>
<evidence type="ECO:0000256" key="8">
    <source>
        <dbReference type="ARBA" id="ARBA00023012"/>
    </source>
</evidence>
<evidence type="ECO:0000313" key="13">
    <source>
        <dbReference type="EMBL" id="TIC78441.1"/>
    </source>
</evidence>
<keyword evidence="4" id="KW-0808">Transferase</keyword>
<dbReference type="SUPFAM" id="SSF55785">
    <property type="entry name" value="PYP-like sensor domain (PAS domain)"/>
    <property type="match status" value="1"/>
</dbReference>
<evidence type="ECO:0000259" key="12">
    <source>
        <dbReference type="PROSITE" id="PS50113"/>
    </source>
</evidence>
<evidence type="ECO:0000256" key="1">
    <source>
        <dbReference type="ARBA" id="ARBA00000085"/>
    </source>
</evidence>
<dbReference type="Pfam" id="PF00512">
    <property type="entry name" value="HisKA"/>
    <property type="match status" value="1"/>
</dbReference>
<dbReference type="InterPro" id="IPR001610">
    <property type="entry name" value="PAC"/>
</dbReference>
<proteinExistence type="predicted"/>
<evidence type="ECO:0000256" key="2">
    <source>
        <dbReference type="ARBA" id="ARBA00012438"/>
    </source>
</evidence>
<dbReference type="SMART" id="SM00086">
    <property type="entry name" value="PAC"/>
    <property type="match status" value="1"/>
</dbReference>
<dbReference type="Pfam" id="PF08448">
    <property type="entry name" value="PAS_4"/>
    <property type="match status" value="1"/>
</dbReference>
<dbReference type="EMBL" id="STGJ01000031">
    <property type="protein sequence ID" value="TIC78441.1"/>
    <property type="molecule type" value="Genomic_DNA"/>
</dbReference>
<dbReference type="PRINTS" id="PR00344">
    <property type="entry name" value="BCTRLSENSOR"/>
</dbReference>
<dbReference type="PANTHER" id="PTHR43065:SF10">
    <property type="entry name" value="PEROXIDE STRESS-ACTIVATED HISTIDINE KINASE MAK3"/>
    <property type="match status" value="1"/>
</dbReference>
<keyword evidence="5" id="KW-0547">Nucleotide-binding</keyword>
<evidence type="ECO:0000256" key="3">
    <source>
        <dbReference type="ARBA" id="ARBA00022553"/>
    </source>
</evidence>
<dbReference type="InterPro" id="IPR003594">
    <property type="entry name" value="HATPase_dom"/>
</dbReference>
<dbReference type="PROSITE" id="PS50109">
    <property type="entry name" value="HIS_KIN"/>
    <property type="match status" value="1"/>
</dbReference>
<dbReference type="CDD" id="cd00130">
    <property type="entry name" value="PAS"/>
    <property type="match status" value="1"/>
</dbReference>
<evidence type="ECO:0000256" key="7">
    <source>
        <dbReference type="ARBA" id="ARBA00022840"/>
    </source>
</evidence>
<name>A0A4T0UJE2_9NEIS</name>
<dbReference type="SUPFAM" id="SSF47384">
    <property type="entry name" value="Homodimeric domain of signal transducing histidine kinase"/>
    <property type="match status" value="1"/>
</dbReference>
<keyword evidence="14" id="KW-1185">Reference proteome</keyword>
<keyword evidence="9" id="KW-1133">Transmembrane helix</keyword>
<keyword evidence="9" id="KW-0812">Transmembrane</keyword>
<keyword evidence="7" id="KW-0067">ATP-binding</keyword>
<dbReference type="InterPro" id="IPR004358">
    <property type="entry name" value="Sig_transdc_His_kin-like_C"/>
</dbReference>
<dbReference type="EC" id="2.7.13.3" evidence="2"/>
<evidence type="ECO:0000259" key="10">
    <source>
        <dbReference type="PROSITE" id="PS50109"/>
    </source>
</evidence>